<name>A0A645G8C1_9ZZZZ</name>
<dbReference type="EMBL" id="VSSQ01071579">
    <property type="protein sequence ID" value="MPN23157.1"/>
    <property type="molecule type" value="Genomic_DNA"/>
</dbReference>
<proteinExistence type="predicted"/>
<comment type="caution">
    <text evidence="1">The sequence shown here is derived from an EMBL/GenBank/DDBJ whole genome shotgun (WGS) entry which is preliminary data.</text>
</comment>
<dbReference type="AlphaFoldDB" id="A0A645G8C1"/>
<organism evidence="1">
    <name type="scientific">bioreactor metagenome</name>
    <dbReference type="NCBI Taxonomy" id="1076179"/>
    <lineage>
        <taxon>unclassified sequences</taxon>
        <taxon>metagenomes</taxon>
        <taxon>ecological metagenomes</taxon>
    </lineage>
</organism>
<sequence>MLRENFDKAVSWVQERIPADLARAVSANDLTSAFDALSALPARASATFLIPDLFPGVSLETLYVHDVGKHSSDAGVSDTMTRPGSVSPLALTAIGTAIAKELQDTGTDMVHYPLDGEAEVIVFIPDVRSTVLHATGTTLLTS</sequence>
<reference evidence="1" key="1">
    <citation type="submission" date="2019-08" db="EMBL/GenBank/DDBJ databases">
        <authorList>
            <person name="Kucharzyk K."/>
            <person name="Murdoch R.W."/>
            <person name="Higgins S."/>
            <person name="Loffler F."/>
        </authorList>
    </citation>
    <scope>NUCLEOTIDE SEQUENCE</scope>
</reference>
<evidence type="ECO:0000313" key="1">
    <source>
        <dbReference type="EMBL" id="MPN23157.1"/>
    </source>
</evidence>
<accession>A0A645G8C1</accession>
<gene>
    <name evidence="1" type="ORF">SDC9_170544</name>
</gene>
<protein>
    <submittedName>
        <fullName evidence="1">Uncharacterized protein</fullName>
    </submittedName>
</protein>